<dbReference type="Pfam" id="PF10336">
    <property type="entry name" value="DUF2420"/>
    <property type="match status" value="1"/>
</dbReference>
<feature type="compositionally biased region" description="Polar residues" evidence="1">
    <location>
        <begin position="761"/>
        <end position="770"/>
    </location>
</feature>
<feature type="compositionally biased region" description="Basic and acidic residues" evidence="1">
    <location>
        <begin position="256"/>
        <end position="269"/>
    </location>
</feature>
<evidence type="ECO:0000256" key="1">
    <source>
        <dbReference type="SAM" id="MobiDB-lite"/>
    </source>
</evidence>
<feature type="compositionally biased region" description="Basic and acidic residues" evidence="1">
    <location>
        <begin position="301"/>
        <end position="313"/>
    </location>
</feature>
<feature type="compositionally biased region" description="Acidic residues" evidence="1">
    <location>
        <begin position="34"/>
        <end position="46"/>
    </location>
</feature>
<comment type="caution">
    <text evidence="2">The sequence shown here is derived from an EMBL/GenBank/DDBJ whole genome shotgun (WGS) entry which is preliminary data.</text>
</comment>
<feature type="region of interest" description="Disordered" evidence="1">
    <location>
        <begin position="556"/>
        <end position="591"/>
    </location>
</feature>
<reference evidence="2 3" key="1">
    <citation type="journal article" date="2024" name="IMA Fungus">
        <title>Apiospora arundinis, a panoply of carbohydrate-active enzymes and secondary metabolites.</title>
        <authorList>
            <person name="Sorensen T."/>
            <person name="Petersen C."/>
            <person name="Muurmann A.T."/>
            <person name="Christiansen J.V."/>
            <person name="Brundto M.L."/>
            <person name="Overgaard C.K."/>
            <person name="Boysen A.T."/>
            <person name="Wollenberg R.D."/>
            <person name="Larsen T.O."/>
            <person name="Sorensen J.L."/>
            <person name="Nielsen K.L."/>
            <person name="Sondergaard T.E."/>
        </authorList>
    </citation>
    <scope>NUCLEOTIDE SEQUENCE [LARGE SCALE GENOMIC DNA]</scope>
    <source>
        <strain evidence="2 3">AAU 773</strain>
    </source>
</reference>
<feature type="compositionally biased region" description="Polar residues" evidence="1">
    <location>
        <begin position="339"/>
        <end position="351"/>
    </location>
</feature>
<evidence type="ECO:0000313" key="3">
    <source>
        <dbReference type="Proteomes" id="UP001390339"/>
    </source>
</evidence>
<feature type="region of interest" description="Disordered" evidence="1">
    <location>
        <begin position="187"/>
        <end position="393"/>
    </location>
</feature>
<feature type="compositionally biased region" description="Acidic residues" evidence="1">
    <location>
        <begin position="242"/>
        <end position="255"/>
    </location>
</feature>
<feature type="compositionally biased region" description="Polar residues" evidence="1">
    <location>
        <begin position="196"/>
        <end position="218"/>
    </location>
</feature>
<feature type="region of interest" description="Disordered" evidence="1">
    <location>
        <begin position="621"/>
        <end position="796"/>
    </location>
</feature>
<evidence type="ECO:0000313" key="2">
    <source>
        <dbReference type="EMBL" id="KAK8848803.1"/>
    </source>
</evidence>
<feature type="compositionally biased region" description="Polar residues" evidence="1">
    <location>
        <begin position="672"/>
        <end position="692"/>
    </location>
</feature>
<gene>
    <name evidence="2" type="ORF">PGQ11_015283</name>
</gene>
<proteinExistence type="predicted"/>
<dbReference type="Proteomes" id="UP001390339">
    <property type="component" value="Unassembled WGS sequence"/>
</dbReference>
<organism evidence="2 3">
    <name type="scientific">Apiospora arundinis</name>
    <dbReference type="NCBI Taxonomy" id="335852"/>
    <lineage>
        <taxon>Eukaryota</taxon>
        <taxon>Fungi</taxon>
        <taxon>Dikarya</taxon>
        <taxon>Ascomycota</taxon>
        <taxon>Pezizomycotina</taxon>
        <taxon>Sordariomycetes</taxon>
        <taxon>Xylariomycetidae</taxon>
        <taxon>Amphisphaeriales</taxon>
        <taxon>Apiosporaceae</taxon>
        <taxon>Apiospora</taxon>
    </lineage>
</organism>
<accession>A0ABR2HLI6</accession>
<keyword evidence="3" id="KW-1185">Reference proteome</keyword>
<name>A0ABR2HLI6_9PEZI</name>
<feature type="compositionally biased region" description="Basic and acidic residues" evidence="1">
    <location>
        <begin position="655"/>
        <end position="670"/>
    </location>
</feature>
<sequence length="796" mass="86759">MTDEEMEIMTGNSHVDQVEDIDIDLNYTSGQMDDDMILGDYDEAAEAGDNQHPEEGDEQMAEGDDASYGMIDADEIDYNDVTDPANDPDTEIGGVDDHSWQLESTAMVPEPSVAQPSVDEVDFAIVAEANDVEVQDATEIEGEIWPEGQDSSAADIPSATAPTISTSEVQIDPSNAIETVPGDVDAADVFKGESSPAATNNSPVNEGDSTAPQEQIAQQPDEYEQPLEGHQEEPQGDYQEGLQEEYQDERQEEYEEGHHEEHHEEYHEEQPEEFAGIDQEFDENNQGQDGAETAAPEVVLESDKSNRVDHAEEAQAADEWSGEDLGISNEVQAGDDSLENVNHTEQQTYSQNHDETVVAQSSSPCPSSASAEGDDAAESKAVGPLPHPQITATEDSSAIAARYDIVVQYGDSDYQLFAKSTEDDPNRYFLSDRSTLDLPLAEFLLSIREVIAQELSPLDELVMHIDGLGVEFAETTTRDFIERYTFGEMLVLYDNLASNDGSDFKPDIHIVLSVKPNCSQRLAALVDQANSGRGLSDVAHYRESPRLDDDFDEDFEEYEEDEALATIPEPENDEYHNDDADGDVDNDQQTEEQKAIEYTENNEQDQHSDYQEVNGQSADIAELSEEDGAVAANVDDDLLNDNDDVDHGPTQQDQLDSHEPQIQQDVHDDTLPAQNGQGSDASSHNTSVTATVNGDDQDEIDYSEDDDDDGDGKNAANSSTPDDVPSQETAAPTQSQTVADDEITWESEDEEDAGGVAISTPPKTSAQVSPATGKRARSASNVSDDEAPPSAKPRLS</sequence>
<protein>
    <submittedName>
        <fullName evidence="2">Uncharacterized protein</fullName>
    </submittedName>
</protein>
<feature type="compositionally biased region" description="Acidic residues" evidence="1">
    <location>
        <begin position="580"/>
        <end position="590"/>
    </location>
</feature>
<dbReference type="EMBL" id="JAPCWZ010000010">
    <property type="protein sequence ID" value="KAK8848803.1"/>
    <property type="molecule type" value="Genomic_DNA"/>
</dbReference>
<feature type="compositionally biased region" description="Polar residues" evidence="1">
    <location>
        <begin position="715"/>
        <end position="738"/>
    </location>
</feature>
<feature type="compositionally biased region" description="Acidic residues" evidence="1">
    <location>
        <begin position="739"/>
        <end position="753"/>
    </location>
</feature>
<dbReference type="InterPro" id="IPR018822">
    <property type="entry name" value="UPF0646"/>
</dbReference>
<feature type="compositionally biased region" description="Acidic residues" evidence="1">
    <location>
        <begin position="55"/>
        <end position="65"/>
    </location>
</feature>
<feature type="compositionally biased region" description="Acidic residues" evidence="1">
    <location>
        <begin position="695"/>
        <end position="710"/>
    </location>
</feature>
<feature type="region of interest" description="Disordered" evidence="1">
    <location>
        <begin position="34"/>
        <end position="67"/>
    </location>
</feature>
<feature type="compositionally biased region" description="Acidic residues" evidence="1">
    <location>
        <begin position="622"/>
        <end position="644"/>
    </location>
</feature>
<feature type="compositionally biased region" description="Low complexity" evidence="1">
    <location>
        <begin position="361"/>
        <end position="371"/>
    </location>
</feature>